<proteinExistence type="predicted"/>
<dbReference type="Proteomes" id="UP000645462">
    <property type="component" value="Unassembled WGS sequence"/>
</dbReference>
<sequence>MTARTRNGSDGGDIMAAPQVGQSGFAYLEQFEALAGRNAQAAFQQMEWE</sequence>
<comment type="caution">
    <text evidence="1">The sequence shown here is derived from an EMBL/GenBank/DDBJ whole genome shotgun (WGS) entry which is preliminary data.</text>
</comment>
<dbReference type="EMBL" id="BMFC01000007">
    <property type="protein sequence ID" value="GGC10228.1"/>
    <property type="molecule type" value="Genomic_DNA"/>
</dbReference>
<reference evidence="2" key="1">
    <citation type="journal article" date="2019" name="Int. J. Syst. Evol. Microbiol.">
        <title>The Global Catalogue of Microorganisms (GCM) 10K type strain sequencing project: providing services to taxonomists for standard genome sequencing and annotation.</title>
        <authorList>
            <consortium name="The Broad Institute Genomics Platform"/>
            <consortium name="The Broad Institute Genome Sequencing Center for Infectious Disease"/>
            <person name="Wu L."/>
            <person name="Ma J."/>
        </authorList>
    </citation>
    <scope>NUCLEOTIDE SEQUENCE [LARGE SCALE GENOMIC DNA]</scope>
    <source>
        <strain evidence="2">CGMCC 1.12478</strain>
    </source>
</reference>
<gene>
    <name evidence="1" type="ORF">GCM10011363_28640</name>
</gene>
<protein>
    <submittedName>
        <fullName evidence="1">Uncharacterized protein</fullName>
    </submittedName>
</protein>
<evidence type="ECO:0000313" key="2">
    <source>
        <dbReference type="Proteomes" id="UP000645462"/>
    </source>
</evidence>
<organism evidence="1 2">
    <name type="scientific">Marivita lacus</name>
    <dbReference type="NCBI Taxonomy" id="1323742"/>
    <lineage>
        <taxon>Bacteria</taxon>
        <taxon>Pseudomonadati</taxon>
        <taxon>Pseudomonadota</taxon>
        <taxon>Alphaproteobacteria</taxon>
        <taxon>Rhodobacterales</taxon>
        <taxon>Roseobacteraceae</taxon>
        <taxon>Marivita</taxon>
    </lineage>
</organism>
<keyword evidence="2" id="KW-1185">Reference proteome</keyword>
<accession>A0ABQ1KWP4</accession>
<name>A0ABQ1KWP4_9RHOB</name>
<evidence type="ECO:0000313" key="1">
    <source>
        <dbReference type="EMBL" id="GGC10228.1"/>
    </source>
</evidence>